<evidence type="ECO:0000256" key="2">
    <source>
        <dbReference type="ARBA" id="ARBA00002988"/>
    </source>
</evidence>
<dbReference type="Gene3D" id="3.20.20.60">
    <property type="entry name" value="Phosphoenolpyruvate-binding domains"/>
    <property type="match status" value="1"/>
</dbReference>
<evidence type="ECO:0000259" key="16">
    <source>
        <dbReference type="Pfam" id="PF02896"/>
    </source>
</evidence>
<reference evidence="17" key="1">
    <citation type="journal article" date="2015" name="Nature">
        <title>Complex archaea that bridge the gap between prokaryotes and eukaryotes.</title>
        <authorList>
            <person name="Spang A."/>
            <person name="Saw J.H."/>
            <person name="Jorgensen S.L."/>
            <person name="Zaremba-Niedzwiedzka K."/>
            <person name="Martijn J."/>
            <person name="Lind A.E."/>
            <person name="van Eijk R."/>
            <person name="Schleper C."/>
            <person name="Guy L."/>
            <person name="Ettema T.J."/>
        </authorList>
    </citation>
    <scope>NUCLEOTIDE SEQUENCE</scope>
</reference>
<keyword evidence="7" id="KW-0479">Metal-binding</keyword>
<dbReference type="AlphaFoldDB" id="A0A0F9H028"/>
<evidence type="ECO:0000256" key="13">
    <source>
        <dbReference type="ARBA" id="ARBA00047700"/>
    </source>
</evidence>
<comment type="caution">
    <text evidence="17">The sequence shown here is derived from an EMBL/GenBank/DDBJ whole genome shotgun (WGS) entry which is preliminary data.</text>
</comment>
<evidence type="ECO:0000256" key="9">
    <source>
        <dbReference type="ARBA" id="ARBA00022777"/>
    </source>
</evidence>
<comment type="pathway">
    <text evidence="3">Carbohydrate biosynthesis; gluconeogenesis.</text>
</comment>
<gene>
    <name evidence="17" type="ORF">LCGC14_1764560</name>
</gene>
<dbReference type="PANTHER" id="PTHR43030">
    <property type="entry name" value="PHOSPHOENOLPYRUVATE SYNTHASE"/>
    <property type="match status" value="1"/>
</dbReference>
<dbReference type="NCBIfam" id="NF005057">
    <property type="entry name" value="PRK06464.1"/>
    <property type="match status" value="1"/>
</dbReference>
<dbReference type="SUPFAM" id="SSF51621">
    <property type="entry name" value="Phosphoenolpyruvate/pyruvate domain"/>
    <property type="match status" value="1"/>
</dbReference>
<dbReference type="EC" id="2.7.9.2" evidence="5"/>
<dbReference type="UniPathway" id="UPA00138"/>
<keyword evidence="8" id="KW-0547">Nucleotide-binding</keyword>
<dbReference type="PANTHER" id="PTHR43030:SF1">
    <property type="entry name" value="PHOSPHOENOLPYRUVATE SYNTHASE"/>
    <property type="match status" value="1"/>
</dbReference>
<evidence type="ECO:0000259" key="14">
    <source>
        <dbReference type="Pfam" id="PF00391"/>
    </source>
</evidence>
<dbReference type="InterPro" id="IPR002192">
    <property type="entry name" value="PPDK_AMP/ATP-bd"/>
</dbReference>
<dbReference type="GO" id="GO:0005524">
    <property type="term" value="F:ATP binding"/>
    <property type="evidence" value="ECO:0007669"/>
    <property type="project" value="UniProtKB-KW"/>
</dbReference>
<organism evidence="17">
    <name type="scientific">marine sediment metagenome</name>
    <dbReference type="NCBI Taxonomy" id="412755"/>
    <lineage>
        <taxon>unclassified sequences</taxon>
        <taxon>metagenomes</taxon>
        <taxon>ecological metagenomes</taxon>
    </lineage>
</organism>
<evidence type="ECO:0000256" key="7">
    <source>
        <dbReference type="ARBA" id="ARBA00022723"/>
    </source>
</evidence>
<dbReference type="EMBL" id="LAZR01016460">
    <property type="protein sequence ID" value="KKM04405.1"/>
    <property type="molecule type" value="Genomic_DNA"/>
</dbReference>
<evidence type="ECO:0000313" key="17">
    <source>
        <dbReference type="EMBL" id="KKM04405.1"/>
    </source>
</evidence>
<dbReference type="GO" id="GO:0046872">
    <property type="term" value="F:metal ion binding"/>
    <property type="evidence" value="ECO:0007669"/>
    <property type="project" value="UniProtKB-KW"/>
</dbReference>
<dbReference type="Gene3D" id="3.30.470.20">
    <property type="entry name" value="ATP-grasp fold, B domain"/>
    <property type="match status" value="1"/>
</dbReference>
<evidence type="ECO:0000256" key="6">
    <source>
        <dbReference type="ARBA" id="ARBA00022679"/>
    </source>
</evidence>
<feature type="domain" description="PEP-utilising enzyme C-terminal" evidence="16">
    <location>
        <begin position="461"/>
        <end position="504"/>
    </location>
</feature>
<feature type="domain" description="PEP-utilising enzyme mobile" evidence="14">
    <location>
        <begin position="367"/>
        <end position="436"/>
    </location>
</feature>
<dbReference type="FunFam" id="3.30.1490.20:FF:000010">
    <property type="entry name" value="Phosphoenolpyruvate synthase"/>
    <property type="match status" value="1"/>
</dbReference>
<dbReference type="GO" id="GO:0008986">
    <property type="term" value="F:pyruvate, water dikinase activity"/>
    <property type="evidence" value="ECO:0007669"/>
    <property type="project" value="UniProtKB-EC"/>
</dbReference>
<dbReference type="Gene3D" id="3.50.30.10">
    <property type="entry name" value="Phosphohistidine domain"/>
    <property type="match status" value="1"/>
</dbReference>
<keyword evidence="10" id="KW-0067">ATP-binding</keyword>
<dbReference type="InterPro" id="IPR036637">
    <property type="entry name" value="Phosphohistidine_dom_sf"/>
</dbReference>
<dbReference type="InterPro" id="IPR040442">
    <property type="entry name" value="Pyrv_kinase-like_dom_sf"/>
</dbReference>
<dbReference type="InterPro" id="IPR015813">
    <property type="entry name" value="Pyrv/PenolPyrv_kinase-like_dom"/>
</dbReference>
<keyword evidence="6" id="KW-0808">Transferase</keyword>
<protein>
    <recommendedName>
        <fullName evidence="5">pyruvate, water dikinase</fullName>
        <ecNumber evidence="5">2.7.9.2</ecNumber>
    </recommendedName>
    <alternativeName>
        <fullName evidence="12">Pyruvate, water dikinase</fullName>
    </alternativeName>
</protein>
<dbReference type="InterPro" id="IPR000121">
    <property type="entry name" value="PEP_util_C"/>
</dbReference>
<evidence type="ECO:0000256" key="10">
    <source>
        <dbReference type="ARBA" id="ARBA00022840"/>
    </source>
</evidence>
<evidence type="ECO:0000256" key="8">
    <source>
        <dbReference type="ARBA" id="ARBA00022741"/>
    </source>
</evidence>
<dbReference type="SUPFAM" id="SSF52009">
    <property type="entry name" value="Phosphohistidine domain"/>
    <property type="match status" value="1"/>
</dbReference>
<evidence type="ECO:0000256" key="5">
    <source>
        <dbReference type="ARBA" id="ARBA00011996"/>
    </source>
</evidence>
<evidence type="ECO:0000256" key="1">
    <source>
        <dbReference type="ARBA" id="ARBA00001946"/>
    </source>
</evidence>
<name>A0A0F9H028_9ZZZZ</name>
<keyword evidence="11" id="KW-0460">Magnesium</keyword>
<evidence type="ECO:0000256" key="4">
    <source>
        <dbReference type="ARBA" id="ARBA00007837"/>
    </source>
</evidence>
<sequence>MKRVVWFQEVDKDDVGLAGGKGSNLGELTKAKIPVPPGFIVTSHTYFDFLEQSDLKPKISELLSDLDLNDSGRLQRVADEIKRLITESTMPGDVAAEIRRAYRELGEGPVAVRSSSTAEDLAEASFAGQQSTFLNVIGEENVVAAVQACWASLFEARAIFYRGQAGFEHLKVGIAVPVQRMVQSNRSGVMFTIEPVSGDKTKIVIEAIYGLGEAVVSGALTPDLYVLDKESLSILQKTVARQEKQFIRNEDSTTFGEENNHWVEVPKDDVQLQKLSDEEIAALAAIGKRVEEYYGTPQDIEWAEEKGEMYLVQSRPVTVTREAASEGTGLAAETAPILLEGSPASPGVAAGKVKIILNPSEIDKVIEGDILVTEMTTPDFVPAMKRAKAIVTDKGGRTAHAAIVSRELGVPCVVGTEQATQVLTNGQLITVDGARGRVYEGRAEVRLAWAEEEKKRHTVASHVKTRTKVYVNLTDPELAERVAKLNVDGVGLLRAEFIIADHIKEHPRLFIDEGRSEEFIDKLAEG</sequence>
<dbReference type="InterPro" id="IPR018274">
    <property type="entry name" value="PEP_util_AS"/>
</dbReference>
<evidence type="ECO:0000256" key="11">
    <source>
        <dbReference type="ARBA" id="ARBA00022842"/>
    </source>
</evidence>
<dbReference type="InterPro" id="IPR006319">
    <property type="entry name" value="PEP_synth"/>
</dbReference>
<accession>A0A0F9H028</accession>
<comment type="function">
    <text evidence="2">Catalyzes the phosphorylation of pyruvate to phosphoenolpyruvate.</text>
</comment>
<dbReference type="SUPFAM" id="SSF56059">
    <property type="entry name" value="Glutathione synthetase ATP-binding domain-like"/>
    <property type="match status" value="1"/>
</dbReference>
<keyword evidence="9" id="KW-0418">Kinase</keyword>
<feature type="domain" description="Pyruvate phosphate dikinase AMP/ATP-binding" evidence="15">
    <location>
        <begin position="17"/>
        <end position="326"/>
    </location>
</feature>
<dbReference type="InterPro" id="IPR008279">
    <property type="entry name" value="PEP-util_enz_mobile_dom"/>
</dbReference>
<dbReference type="Pfam" id="PF01326">
    <property type="entry name" value="PPDK_N"/>
    <property type="match status" value="1"/>
</dbReference>
<dbReference type="Gene3D" id="3.30.1490.20">
    <property type="entry name" value="ATP-grasp fold, A domain"/>
    <property type="match status" value="1"/>
</dbReference>
<dbReference type="Pfam" id="PF00391">
    <property type="entry name" value="PEP-utilizers"/>
    <property type="match status" value="1"/>
</dbReference>
<dbReference type="GO" id="GO:0006094">
    <property type="term" value="P:gluconeogenesis"/>
    <property type="evidence" value="ECO:0007669"/>
    <property type="project" value="UniProtKB-UniPathway"/>
</dbReference>
<comment type="cofactor">
    <cofactor evidence="1">
        <name>Mg(2+)</name>
        <dbReference type="ChEBI" id="CHEBI:18420"/>
    </cofactor>
</comment>
<dbReference type="InterPro" id="IPR013815">
    <property type="entry name" value="ATP_grasp_subdomain_1"/>
</dbReference>
<evidence type="ECO:0000259" key="15">
    <source>
        <dbReference type="Pfam" id="PF01326"/>
    </source>
</evidence>
<evidence type="ECO:0000256" key="12">
    <source>
        <dbReference type="ARBA" id="ARBA00033470"/>
    </source>
</evidence>
<dbReference type="PROSITE" id="PS00370">
    <property type="entry name" value="PEP_ENZYMES_PHOS_SITE"/>
    <property type="match status" value="1"/>
</dbReference>
<evidence type="ECO:0000256" key="3">
    <source>
        <dbReference type="ARBA" id="ARBA00004742"/>
    </source>
</evidence>
<comment type="similarity">
    <text evidence="4">Belongs to the PEP-utilizing enzyme family.</text>
</comment>
<proteinExistence type="inferred from homology"/>
<comment type="catalytic activity">
    <reaction evidence="13">
        <text>pyruvate + ATP + H2O = phosphoenolpyruvate + AMP + phosphate + 2 H(+)</text>
        <dbReference type="Rhea" id="RHEA:11364"/>
        <dbReference type="ChEBI" id="CHEBI:15361"/>
        <dbReference type="ChEBI" id="CHEBI:15377"/>
        <dbReference type="ChEBI" id="CHEBI:15378"/>
        <dbReference type="ChEBI" id="CHEBI:30616"/>
        <dbReference type="ChEBI" id="CHEBI:43474"/>
        <dbReference type="ChEBI" id="CHEBI:58702"/>
        <dbReference type="ChEBI" id="CHEBI:456215"/>
        <dbReference type="EC" id="2.7.9.2"/>
    </reaction>
</comment>
<feature type="non-terminal residue" evidence="17">
    <location>
        <position position="526"/>
    </location>
</feature>
<dbReference type="Pfam" id="PF02896">
    <property type="entry name" value="PEP-utilizers_C"/>
    <property type="match status" value="1"/>
</dbReference>